<organism evidence="3 4">
    <name type="scientific">Paenibacillus shirakamiensis</name>
    <dbReference type="NCBI Taxonomy" id="1265935"/>
    <lineage>
        <taxon>Bacteria</taxon>
        <taxon>Bacillati</taxon>
        <taxon>Bacillota</taxon>
        <taxon>Bacilli</taxon>
        <taxon>Bacillales</taxon>
        <taxon>Paenibacillaceae</taxon>
        <taxon>Paenibacillus</taxon>
    </lineage>
</organism>
<proteinExistence type="predicted"/>
<reference evidence="3 4" key="1">
    <citation type="submission" date="2021-03" db="EMBL/GenBank/DDBJ databases">
        <title>Genomic Encyclopedia of Type Strains, Phase IV (KMG-IV): sequencing the most valuable type-strain genomes for metagenomic binning, comparative biology and taxonomic classification.</title>
        <authorList>
            <person name="Goeker M."/>
        </authorList>
    </citation>
    <scope>NUCLEOTIDE SEQUENCE [LARGE SCALE GENOMIC DNA]</scope>
    <source>
        <strain evidence="3 4">DSM 26806</strain>
    </source>
</reference>
<keyword evidence="4" id="KW-1185">Reference proteome</keyword>
<protein>
    <submittedName>
        <fullName evidence="3">Aryl-alcohol dehydrogenase-like predicted oxidoreductase</fullName>
    </submittedName>
</protein>
<accession>A0ABS4JF07</accession>
<dbReference type="Pfam" id="PF00248">
    <property type="entry name" value="Aldo_ket_red"/>
    <property type="match status" value="1"/>
</dbReference>
<comment type="caution">
    <text evidence="3">The sequence shown here is derived from an EMBL/GenBank/DDBJ whole genome shotgun (WGS) entry which is preliminary data.</text>
</comment>
<dbReference type="Proteomes" id="UP001519288">
    <property type="component" value="Unassembled WGS sequence"/>
</dbReference>
<dbReference type="PANTHER" id="PTHR43625:SF40">
    <property type="entry name" value="ALDO-KETO REDUCTASE YAKC [NADP(+)]"/>
    <property type="match status" value="1"/>
</dbReference>
<feature type="domain" description="NADP-dependent oxidoreductase" evidence="2">
    <location>
        <begin position="14"/>
        <end position="304"/>
    </location>
</feature>
<gene>
    <name evidence="3" type="ORF">J2Z69_001320</name>
</gene>
<dbReference type="InterPro" id="IPR020471">
    <property type="entry name" value="AKR"/>
</dbReference>
<evidence type="ECO:0000259" key="2">
    <source>
        <dbReference type="Pfam" id="PF00248"/>
    </source>
</evidence>
<dbReference type="EMBL" id="JAGGLD010000001">
    <property type="protein sequence ID" value="MBP2000301.1"/>
    <property type="molecule type" value="Genomic_DNA"/>
</dbReference>
<dbReference type="InterPro" id="IPR050791">
    <property type="entry name" value="Aldo-Keto_reductase"/>
</dbReference>
<dbReference type="PANTHER" id="PTHR43625">
    <property type="entry name" value="AFLATOXIN B1 ALDEHYDE REDUCTASE"/>
    <property type="match status" value="1"/>
</dbReference>
<dbReference type="PRINTS" id="PR00069">
    <property type="entry name" value="ALDKETRDTASE"/>
</dbReference>
<evidence type="ECO:0000313" key="3">
    <source>
        <dbReference type="EMBL" id="MBP2000301.1"/>
    </source>
</evidence>
<dbReference type="InterPro" id="IPR036812">
    <property type="entry name" value="NAD(P)_OxRdtase_dom_sf"/>
</dbReference>
<dbReference type="CDD" id="cd19076">
    <property type="entry name" value="AKR_AKR13A_13D"/>
    <property type="match status" value="1"/>
</dbReference>
<evidence type="ECO:0000256" key="1">
    <source>
        <dbReference type="ARBA" id="ARBA00023002"/>
    </source>
</evidence>
<dbReference type="RefSeq" id="WP_209860207.1">
    <property type="nucleotide sequence ID" value="NZ_JAGGLD010000001.1"/>
</dbReference>
<evidence type="ECO:0000313" key="4">
    <source>
        <dbReference type="Proteomes" id="UP001519288"/>
    </source>
</evidence>
<name>A0ABS4JF07_9BACL</name>
<sequence length="323" mass="35961">MNTRKIGELEVSAIGLGCMGMSPDYYGARDEAESLKTLYYALEHGVNFWDTANVYGGGHNERLLAKVLKDHRNEVTLATKFGFVRRDGALAVNGSRDYVIQSADESLQRLGVDHIDLYYLHRLDESVPIEETIGAMAELVKQGKVRHLGLSEVSGDTLRKAHKVHPIAAVQSEYSLWSRDIEHTTFEACRELGIGIVPYSPLGRGFLTGHIKKYEDFSPTDFRRDLPRFKGEHFQANLDLVAKIEKLAADRGVKAATLALAWVLAQGNDIVPIPGTTKREHLQANIDAVDLKLSASELEEINAIGHRTQGDRYGEFAMRMTNL</sequence>
<dbReference type="Gene3D" id="3.20.20.100">
    <property type="entry name" value="NADP-dependent oxidoreductase domain"/>
    <property type="match status" value="1"/>
</dbReference>
<dbReference type="InterPro" id="IPR023210">
    <property type="entry name" value="NADP_OxRdtase_dom"/>
</dbReference>
<keyword evidence="1" id="KW-0560">Oxidoreductase</keyword>
<dbReference type="SUPFAM" id="SSF51430">
    <property type="entry name" value="NAD(P)-linked oxidoreductase"/>
    <property type="match status" value="1"/>
</dbReference>